<accession>A0A6J3C0T5</accession>
<proteinExistence type="predicted"/>
<keyword evidence="3" id="KW-1185">Reference proteome</keyword>
<evidence type="ECO:0000259" key="2">
    <source>
        <dbReference type="Pfam" id="PF04825"/>
    </source>
</evidence>
<sequence length="238" mass="27068">MFYDRKLMNSSYIKNIWRAANDQNTNLEDEKLPDICGWLDKWIGSDCNDGRSRLSLRTAAVLIDGAAKVYERKLKRLFEDIDNLEKDMIKRNRLNNVGLDDCSLQSTENDDVSLTSSDEKSKGPDTSNNESNLTDGSSNEMSSRDEDNVPRCTIENSDDISNSEYVGQLSTSIELIERTNTEKTIENQTSTTNEGITEGCSFDKDLPFGYIMVYDNVHDRIPSKIIFSSFDRKIKKLI</sequence>
<name>A0A6J3C0T5_GALME</name>
<feature type="compositionally biased region" description="Polar residues" evidence="1">
    <location>
        <begin position="103"/>
        <end position="116"/>
    </location>
</feature>
<feature type="domain" description="Rad21/Rec8-like protein N-terminal" evidence="2">
    <location>
        <begin position="1"/>
        <end position="94"/>
    </location>
</feature>
<dbReference type="Proteomes" id="UP001652740">
    <property type="component" value="Unplaced"/>
</dbReference>
<dbReference type="Pfam" id="PF04825">
    <property type="entry name" value="Rad21_Rec8_N"/>
    <property type="match status" value="1"/>
</dbReference>
<dbReference type="GeneID" id="116412877"/>
<protein>
    <submittedName>
        <fullName evidence="4">Uncharacterized protein LOC116412877</fullName>
    </submittedName>
</protein>
<dbReference type="KEGG" id="gmw:116412877"/>
<dbReference type="InParanoid" id="A0A6J3C0T5"/>
<evidence type="ECO:0000256" key="1">
    <source>
        <dbReference type="SAM" id="MobiDB-lite"/>
    </source>
</evidence>
<feature type="region of interest" description="Disordered" evidence="1">
    <location>
        <begin position="100"/>
        <end position="160"/>
    </location>
</feature>
<dbReference type="RefSeq" id="XP_031764524.2">
    <property type="nucleotide sequence ID" value="XM_031908664.2"/>
</dbReference>
<evidence type="ECO:0000313" key="3">
    <source>
        <dbReference type="Proteomes" id="UP001652740"/>
    </source>
</evidence>
<evidence type="ECO:0000313" key="4">
    <source>
        <dbReference type="RefSeq" id="XP_031764524.2"/>
    </source>
</evidence>
<organism evidence="3 4">
    <name type="scientific">Galleria mellonella</name>
    <name type="common">Greater wax moth</name>
    <dbReference type="NCBI Taxonomy" id="7137"/>
    <lineage>
        <taxon>Eukaryota</taxon>
        <taxon>Metazoa</taxon>
        <taxon>Ecdysozoa</taxon>
        <taxon>Arthropoda</taxon>
        <taxon>Hexapoda</taxon>
        <taxon>Insecta</taxon>
        <taxon>Pterygota</taxon>
        <taxon>Neoptera</taxon>
        <taxon>Endopterygota</taxon>
        <taxon>Lepidoptera</taxon>
        <taxon>Glossata</taxon>
        <taxon>Ditrysia</taxon>
        <taxon>Pyraloidea</taxon>
        <taxon>Pyralidae</taxon>
        <taxon>Galleriinae</taxon>
        <taxon>Galleria</taxon>
    </lineage>
</organism>
<feature type="compositionally biased region" description="Polar residues" evidence="1">
    <location>
        <begin position="124"/>
        <end position="141"/>
    </location>
</feature>
<dbReference type="InterPro" id="IPR006910">
    <property type="entry name" value="Rad21_Rec8_N"/>
</dbReference>
<gene>
    <name evidence="4" type="primary">LOC116412877</name>
</gene>
<dbReference type="AlphaFoldDB" id="A0A6J3C0T5"/>
<reference evidence="4" key="1">
    <citation type="submission" date="2025-08" db="UniProtKB">
        <authorList>
            <consortium name="RefSeq"/>
        </authorList>
    </citation>
    <scope>IDENTIFICATION</scope>
    <source>
        <tissue evidence="4">Whole larvae</tissue>
    </source>
</reference>